<sequence>MSRFLLSPSIHLWSSFITRFSSDNARHGSLEVSPKEVAPHDEPHVERTERGAAVGGHLLPEPCYVEAGGSRWPLSLPLFSPSSFPLPALHGEMPVVRLHR</sequence>
<protein>
    <submittedName>
        <fullName evidence="2">Uncharacterized protein</fullName>
    </submittedName>
</protein>
<feature type="region of interest" description="Disordered" evidence="1">
    <location>
        <begin position="27"/>
        <end position="52"/>
    </location>
</feature>
<name>A0A6G1DRZ0_9ORYZ</name>
<keyword evidence="3" id="KW-1185">Reference proteome</keyword>
<evidence type="ECO:0000313" key="2">
    <source>
        <dbReference type="EMBL" id="KAF0914982.1"/>
    </source>
</evidence>
<comment type="caution">
    <text evidence="2">The sequence shown here is derived from an EMBL/GenBank/DDBJ whole genome shotgun (WGS) entry which is preliminary data.</text>
</comment>
<dbReference type="Proteomes" id="UP000479710">
    <property type="component" value="Unassembled WGS sequence"/>
</dbReference>
<evidence type="ECO:0000256" key="1">
    <source>
        <dbReference type="SAM" id="MobiDB-lite"/>
    </source>
</evidence>
<proteinExistence type="predicted"/>
<dbReference type="EMBL" id="SPHZ02000006">
    <property type="protein sequence ID" value="KAF0914982.1"/>
    <property type="molecule type" value="Genomic_DNA"/>
</dbReference>
<dbReference type="AlphaFoldDB" id="A0A6G1DRZ0"/>
<evidence type="ECO:0000313" key="3">
    <source>
        <dbReference type="Proteomes" id="UP000479710"/>
    </source>
</evidence>
<organism evidence="2 3">
    <name type="scientific">Oryza meyeriana var. granulata</name>
    <dbReference type="NCBI Taxonomy" id="110450"/>
    <lineage>
        <taxon>Eukaryota</taxon>
        <taxon>Viridiplantae</taxon>
        <taxon>Streptophyta</taxon>
        <taxon>Embryophyta</taxon>
        <taxon>Tracheophyta</taxon>
        <taxon>Spermatophyta</taxon>
        <taxon>Magnoliopsida</taxon>
        <taxon>Liliopsida</taxon>
        <taxon>Poales</taxon>
        <taxon>Poaceae</taxon>
        <taxon>BOP clade</taxon>
        <taxon>Oryzoideae</taxon>
        <taxon>Oryzeae</taxon>
        <taxon>Oryzinae</taxon>
        <taxon>Oryza</taxon>
        <taxon>Oryza meyeriana</taxon>
    </lineage>
</organism>
<gene>
    <name evidence="2" type="ORF">E2562_033062</name>
</gene>
<accession>A0A6G1DRZ0</accession>
<feature type="compositionally biased region" description="Basic and acidic residues" evidence="1">
    <location>
        <begin position="27"/>
        <end position="50"/>
    </location>
</feature>
<reference evidence="2 3" key="1">
    <citation type="submission" date="2019-11" db="EMBL/GenBank/DDBJ databases">
        <title>Whole genome sequence of Oryza granulata.</title>
        <authorList>
            <person name="Li W."/>
        </authorList>
    </citation>
    <scope>NUCLEOTIDE SEQUENCE [LARGE SCALE GENOMIC DNA]</scope>
    <source>
        <strain evidence="3">cv. Menghai</strain>
        <tissue evidence="2">Leaf</tissue>
    </source>
</reference>